<feature type="signal peptide" evidence="1">
    <location>
        <begin position="1"/>
        <end position="25"/>
    </location>
</feature>
<feature type="chain" id="PRO_5036158598" description="Lipocalin-like domain-containing protein" evidence="1">
    <location>
        <begin position="26"/>
        <end position="140"/>
    </location>
</feature>
<evidence type="ECO:0000313" key="5">
    <source>
        <dbReference type="Proteomes" id="UP000233553"/>
    </source>
</evidence>
<proteinExistence type="predicted"/>
<dbReference type="AlphaFoldDB" id="A0A653K6F8"/>
<dbReference type="RefSeq" id="WP_070076487.1">
    <property type="nucleotide sequence ID" value="NZ_JBCNKA010000020.1"/>
</dbReference>
<evidence type="ECO:0000313" key="6">
    <source>
        <dbReference type="Proteomes" id="UP000430404"/>
    </source>
</evidence>
<evidence type="ECO:0000313" key="3">
    <source>
        <dbReference type="EMBL" id="PKF37314.1"/>
    </source>
</evidence>
<dbReference type="InterPro" id="IPR024311">
    <property type="entry name" value="Lipocalin-like"/>
</dbReference>
<evidence type="ECO:0000259" key="2">
    <source>
        <dbReference type="Pfam" id="PF13648"/>
    </source>
</evidence>
<dbReference type="Proteomes" id="UP000430404">
    <property type="component" value="Unassembled WGS sequence"/>
</dbReference>
<reference evidence="4 6" key="2">
    <citation type="submission" date="2019-10" db="EMBL/GenBank/DDBJ databases">
        <authorList>
            <person name="Karimi E."/>
        </authorList>
    </citation>
    <scope>NUCLEOTIDE SEQUENCE [LARGE SCALE GENOMIC DNA]</scope>
    <source>
        <strain evidence="4">Acinetobacter sp. 8BE</strain>
    </source>
</reference>
<name>A0A653K6F8_9GAMM</name>
<protein>
    <recommendedName>
        <fullName evidence="2">Lipocalin-like domain-containing protein</fullName>
    </recommendedName>
</protein>
<sequence>MNRYITVKFFSICLIYFSTLSTVQAYEQAQLIGNWAMIPLKNGVANVATFDDQGNTTLYPFECDFKNKTFKAEPKREGRYVLSNDLIKISLGTQPTINLKIIKLTDTEMILQESLDGSSLSALNLHDVKVKEIQPLCANH</sequence>
<dbReference type="Pfam" id="PF13648">
    <property type="entry name" value="Lipocalin_4"/>
    <property type="match status" value="1"/>
</dbReference>
<dbReference type="EMBL" id="PISJ01000001">
    <property type="protein sequence ID" value="PKF37314.1"/>
    <property type="molecule type" value="Genomic_DNA"/>
</dbReference>
<accession>A0A653K6F8</accession>
<feature type="domain" description="Lipocalin-like" evidence="2">
    <location>
        <begin position="45"/>
        <end position="111"/>
    </location>
</feature>
<dbReference type="OrthoDB" id="9156913at2"/>
<accession>A0A1E7R096</accession>
<dbReference type="EMBL" id="CABWKZ010000022">
    <property type="protein sequence ID" value="VXA56370.1"/>
    <property type="molecule type" value="Genomic_DNA"/>
</dbReference>
<evidence type="ECO:0000256" key="1">
    <source>
        <dbReference type="SAM" id="SignalP"/>
    </source>
</evidence>
<gene>
    <name evidence="4" type="ORF">ACI8B_290075</name>
    <name evidence="3" type="ORF">CW311_00130</name>
</gene>
<organism evidence="4 6">
    <name type="scientific">Acinetobacter proteolyticus</name>
    <dbReference type="NCBI Taxonomy" id="1776741"/>
    <lineage>
        <taxon>Bacteria</taxon>
        <taxon>Pseudomonadati</taxon>
        <taxon>Pseudomonadota</taxon>
        <taxon>Gammaproteobacteria</taxon>
        <taxon>Moraxellales</taxon>
        <taxon>Moraxellaceae</taxon>
        <taxon>Acinetobacter</taxon>
    </lineage>
</organism>
<reference evidence="3 5" key="1">
    <citation type="submission" date="2017-12" db="EMBL/GenBank/DDBJ databases">
        <title>Draft Genome sequences of multiple microbial strains isolated from spacecraft associated surfaces.</title>
        <authorList>
            <person name="Seuylemezian A."/>
            <person name="Vaishampayan P."/>
            <person name="Venkateswaran K."/>
        </authorList>
    </citation>
    <scope>NUCLEOTIDE SEQUENCE [LARGE SCALE GENOMIC DNA]</scope>
    <source>
        <strain evidence="3 5">2P01AA</strain>
    </source>
</reference>
<dbReference type="Proteomes" id="UP000233553">
    <property type="component" value="Unassembled WGS sequence"/>
</dbReference>
<evidence type="ECO:0000313" key="4">
    <source>
        <dbReference type="EMBL" id="VXA56370.1"/>
    </source>
</evidence>
<keyword evidence="1" id="KW-0732">Signal</keyword>